<name>A0A9W6DG76_9FIRM</name>
<evidence type="ECO:0000256" key="1">
    <source>
        <dbReference type="ARBA" id="ARBA00005417"/>
    </source>
</evidence>
<dbReference type="PANTHER" id="PTHR42711:SF5">
    <property type="entry name" value="ABC TRANSPORTER ATP-BINDING PROTEIN NATA"/>
    <property type="match status" value="1"/>
</dbReference>
<dbReference type="GO" id="GO:0016887">
    <property type="term" value="F:ATP hydrolysis activity"/>
    <property type="evidence" value="ECO:0007669"/>
    <property type="project" value="InterPro"/>
</dbReference>
<evidence type="ECO:0000259" key="5">
    <source>
        <dbReference type="PROSITE" id="PS50893"/>
    </source>
</evidence>
<dbReference type="CDD" id="cd03230">
    <property type="entry name" value="ABC_DR_subfamily_A"/>
    <property type="match status" value="1"/>
</dbReference>
<evidence type="ECO:0000256" key="2">
    <source>
        <dbReference type="ARBA" id="ARBA00022448"/>
    </source>
</evidence>
<dbReference type="PROSITE" id="PS00211">
    <property type="entry name" value="ABC_TRANSPORTER_1"/>
    <property type="match status" value="1"/>
</dbReference>
<evidence type="ECO:0000313" key="6">
    <source>
        <dbReference type="EMBL" id="GKX32011.1"/>
    </source>
</evidence>
<dbReference type="InterPro" id="IPR050763">
    <property type="entry name" value="ABC_transporter_ATP-binding"/>
</dbReference>
<dbReference type="PANTHER" id="PTHR42711">
    <property type="entry name" value="ABC TRANSPORTER ATP-BINDING PROTEIN"/>
    <property type="match status" value="1"/>
</dbReference>
<dbReference type="EMBL" id="BRLB01000024">
    <property type="protein sequence ID" value="GKX32011.1"/>
    <property type="molecule type" value="Genomic_DNA"/>
</dbReference>
<dbReference type="InterPro" id="IPR017871">
    <property type="entry name" value="ABC_transporter-like_CS"/>
</dbReference>
<comment type="similarity">
    <text evidence="1">Belongs to the ABC transporter superfamily.</text>
</comment>
<gene>
    <name evidence="6" type="ORF">SH1V18_44910</name>
</gene>
<evidence type="ECO:0000256" key="4">
    <source>
        <dbReference type="ARBA" id="ARBA00022840"/>
    </source>
</evidence>
<keyword evidence="2" id="KW-0813">Transport</keyword>
<dbReference type="AlphaFoldDB" id="A0A9W6DG76"/>
<evidence type="ECO:0000313" key="7">
    <source>
        <dbReference type="Proteomes" id="UP001144256"/>
    </source>
</evidence>
<dbReference type="GO" id="GO:0005524">
    <property type="term" value="F:ATP binding"/>
    <property type="evidence" value="ECO:0007669"/>
    <property type="project" value="UniProtKB-KW"/>
</dbReference>
<dbReference type="RefSeq" id="WP_281819388.1">
    <property type="nucleotide sequence ID" value="NZ_BRLB01000024.1"/>
</dbReference>
<accession>A0A9W6DG76</accession>
<dbReference type="InterPro" id="IPR003439">
    <property type="entry name" value="ABC_transporter-like_ATP-bd"/>
</dbReference>
<proteinExistence type="inferred from homology"/>
<sequence length="305" mass="34477">MINVDSLSMRYGDFYAVDNISFSVEKQEIFGIIGSNGAGKTSTVECIEGLRKASSGSVDVMGYNPWKEREKVNQLIGVQLQETLYQDRAKVYEICELFQSFYPNHLSYEDLLEKLGLMEKRKAFVSTLSGGQKQKLAIVLSLISNPKIVFLDELTTGLDPKTRHEMWDMILNLRQNGLTIVLVSHFMDEVEAICDRVAIMDKGKILSMGTVSDITKEYDLKQKVSFRTSLNNIEKIEKLGSEIYLKNNSDIVTLSGKGDDYLNNVITYLSENNISYTDLDVKKPGLEDVFLDLLGYTPEDDNNKE</sequence>
<dbReference type="InterPro" id="IPR003593">
    <property type="entry name" value="AAA+_ATPase"/>
</dbReference>
<evidence type="ECO:0000256" key="3">
    <source>
        <dbReference type="ARBA" id="ARBA00022741"/>
    </source>
</evidence>
<protein>
    <submittedName>
        <fullName evidence="6">Multidrug ABC transporter ATP-binding protein</fullName>
    </submittedName>
</protein>
<organism evidence="6 7">
    <name type="scientific">Vallitalea longa</name>
    <dbReference type="NCBI Taxonomy" id="2936439"/>
    <lineage>
        <taxon>Bacteria</taxon>
        <taxon>Bacillati</taxon>
        <taxon>Bacillota</taxon>
        <taxon>Clostridia</taxon>
        <taxon>Lachnospirales</taxon>
        <taxon>Vallitaleaceae</taxon>
        <taxon>Vallitalea</taxon>
    </lineage>
</organism>
<feature type="domain" description="ABC transporter" evidence="5">
    <location>
        <begin position="2"/>
        <end position="227"/>
    </location>
</feature>
<dbReference type="SUPFAM" id="SSF52540">
    <property type="entry name" value="P-loop containing nucleoside triphosphate hydrolases"/>
    <property type="match status" value="1"/>
</dbReference>
<keyword evidence="7" id="KW-1185">Reference proteome</keyword>
<dbReference type="SMART" id="SM00382">
    <property type="entry name" value="AAA"/>
    <property type="match status" value="1"/>
</dbReference>
<dbReference type="InterPro" id="IPR027417">
    <property type="entry name" value="P-loop_NTPase"/>
</dbReference>
<keyword evidence="3" id="KW-0547">Nucleotide-binding</keyword>
<dbReference type="PROSITE" id="PS50893">
    <property type="entry name" value="ABC_TRANSPORTER_2"/>
    <property type="match status" value="1"/>
</dbReference>
<reference evidence="6" key="1">
    <citation type="submission" date="2022-06" db="EMBL/GenBank/DDBJ databases">
        <title>Vallitalea longa sp. nov., an anaerobic bacterium isolated from marine sediment.</title>
        <authorList>
            <person name="Hirano S."/>
            <person name="Terahara T."/>
            <person name="Mori K."/>
            <person name="Hamada M."/>
            <person name="Matsumoto R."/>
            <person name="Kobayashi T."/>
        </authorList>
    </citation>
    <scope>NUCLEOTIDE SEQUENCE</scope>
    <source>
        <strain evidence="6">SH18-1</strain>
    </source>
</reference>
<keyword evidence="4 6" id="KW-0067">ATP-binding</keyword>
<comment type="caution">
    <text evidence="6">The sequence shown here is derived from an EMBL/GenBank/DDBJ whole genome shotgun (WGS) entry which is preliminary data.</text>
</comment>
<dbReference type="Proteomes" id="UP001144256">
    <property type="component" value="Unassembled WGS sequence"/>
</dbReference>
<dbReference type="Gene3D" id="3.40.50.300">
    <property type="entry name" value="P-loop containing nucleotide triphosphate hydrolases"/>
    <property type="match status" value="1"/>
</dbReference>
<dbReference type="Pfam" id="PF00005">
    <property type="entry name" value="ABC_tran"/>
    <property type="match status" value="1"/>
</dbReference>